<dbReference type="RefSeq" id="WP_138948540.1">
    <property type="nucleotide sequence ID" value="NZ_CP040749.1"/>
</dbReference>
<dbReference type="EMBL" id="CP040749">
    <property type="protein sequence ID" value="QCX37610.1"/>
    <property type="molecule type" value="Genomic_DNA"/>
</dbReference>
<name>A0A5B7TN11_9FLAO</name>
<accession>A0A5B7TN11</accession>
<keyword evidence="2" id="KW-1185">Reference proteome</keyword>
<evidence type="ECO:0000313" key="2">
    <source>
        <dbReference type="Proteomes" id="UP000306229"/>
    </source>
</evidence>
<proteinExistence type="predicted"/>
<dbReference type="AlphaFoldDB" id="A0A5B7TN11"/>
<evidence type="ECO:0000313" key="1">
    <source>
        <dbReference type="EMBL" id="QCX37610.1"/>
    </source>
</evidence>
<organism evidence="1 2">
    <name type="scientific">Aureibaculum algae</name>
    <dbReference type="NCBI Taxonomy" id="2584122"/>
    <lineage>
        <taxon>Bacteria</taxon>
        <taxon>Pseudomonadati</taxon>
        <taxon>Bacteroidota</taxon>
        <taxon>Flavobacteriia</taxon>
        <taxon>Flavobacteriales</taxon>
        <taxon>Flavobacteriaceae</taxon>
        <taxon>Aureibaculum</taxon>
    </lineage>
</organism>
<sequence length="486" mass="55410">MKNILFTIFSLTIINCCVAQQSTVSVEKNYNNWQWDSVFVAKNKYISIAVVPKAAGRILEYNLGDVPSLWLNPKMFGKSFKPTDLVKKNEWRNFGGYRLVPLPIENCAIDSNGDKTQRWPPPAIIGDSPYDAVITTNAEGYKSIKVTSGIQNLPVPTYNDKTKLFNQPTAIDEQLQYSRSLYIKPNSSLVYINHTLKNAGDKIIKRGIMTSSQHVFRSNPELEDGENFLAYVPFNKNYKLPNGKQYEIMGTADSRWRYVNRNRMPIDKNNPEDVKRFYNNGTNWTGEVTPGVFEMHYDYYLMSGFHIISSKSWVCYVNKINNTVFAKILEPYNPSLEYDHGLNVSIFMSGMETGYLETEVKTPLYTLQPGKSFDYKEIHGAAKVSSLPVIDVNETGVITQKINFDTKTNKLKGSYGVFYEGDAVVRLMDEANNIIKDIDLHNVNPLSAFIINYTLEKYKKASRAIILIKDGTSNEHILDEVNFKRQ</sequence>
<dbReference type="Proteomes" id="UP000306229">
    <property type="component" value="Chromosome"/>
</dbReference>
<gene>
    <name evidence="1" type="ORF">FF125_03860</name>
</gene>
<evidence type="ECO:0008006" key="3">
    <source>
        <dbReference type="Google" id="ProtNLM"/>
    </source>
</evidence>
<dbReference type="KEGG" id="fbe:FF125_03860"/>
<dbReference type="OrthoDB" id="975956at2"/>
<protein>
    <recommendedName>
        <fullName evidence="3">DUF4380 domain-containing protein</fullName>
    </recommendedName>
</protein>
<reference evidence="1 2" key="1">
    <citation type="submission" date="2019-05" db="EMBL/GenBank/DDBJ databases">
        <title>Algicella ahnfeltiae gen. nov., sp. nov., a novel marine bacterium of the family Flavobacteriaceae isolated from a red alga.</title>
        <authorList>
            <person name="Nedashkovskaya O.I."/>
            <person name="Kukhlevskiy A.D."/>
            <person name="Kim S.-G."/>
            <person name="Zhukova N.V."/>
            <person name="Mikhailov V.V."/>
        </authorList>
    </citation>
    <scope>NUCLEOTIDE SEQUENCE [LARGE SCALE GENOMIC DNA]</scope>
    <source>
        <strain evidence="1 2">10Alg115</strain>
    </source>
</reference>